<dbReference type="Proteomes" id="UP000009168">
    <property type="component" value="Unassembled WGS sequence"/>
</dbReference>
<feature type="region of interest" description="Disordered" evidence="1">
    <location>
        <begin position="724"/>
        <end position="744"/>
    </location>
</feature>
<evidence type="ECO:0000256" key="1">
    <source>
        <dbReference type="SAM" id="MobiDB-lite"/>
    </source>
</evidence>
<dbReference type="KEGG" id="tet:TTHERM_00463400"/>
<organism evidence="2 3">
    <name type="scientific">Tetrahymena thermophila (strain SB210)</name>
    <dbReference type="NCBI Taxonomy" id="312017"/>
    <lineage>
        <taxon>Eukaryota</taxon>
        <taxon>Sar</taxon>
        <taxon>Alveolata</taxon>
        <taxon>Ciliophora</taxon>
        <taxon>Intramacronucleata</taxon>
        <taxon>Oligohymenophorea</taxon>
        <taxon>Hymenostomatida</taxon>
        <taxon>Tetrahymenina</taxon>
        <taxon>Tetrahymenidae</taxon>
        <taxon>Tetrahymena</taxon>
    </lineage>
</organism>
<feature type="compositionally biased region" description="Low complexity" evidence="1">
    <location>
        <begin position="593"/>
        <end position="603"/>
    </location>
</feature>
<accession>Q23PU3</accession>
<name>Q23PU3_TETTS</name>
<reference evidence="3" key="1">
    <citation type="journal article" date="2006" name="PLoS Biol.">
        <title>Macronuclear genome sequence of the ciliate Tetrahymena thermophila, a model eukaryote.</title>
        <authorList>
            <person name="Eisen J.A."/>
            <person name="Coyne R.S."/>
            <person name="Wu M."/>
            <person name="Wu D."/>
            <person name="Thiagarajan M."/>
            <person name="Wortman J.R."/>
            <person name="Badger J.H."/>
            <person name="Ren Q."/>
            <person name="Amedeo P."/>
            <person name="Jones K.M."/>
            <person name="Tallon L.J."/>
            <person name="Delcher A.L."/>
            <person name="Salzberg S.L."/>
            <person name="Silva J.C."/>
            <person name="Haas B.J."/>
            <person name="Majoros W.H."/>
            <person name="Farzad M."/>
            <person name="Carlton J.M."/>
            <person name="Smith R.K. Jr."/>
            <person name="Garg J."/>
            <person name="Pearlman R.E."/>
            <person name="Karrer K.M."/>
            <person name="Sun L."/>
            <person name="Manning G."/>
            <person name="Elde N.C."/>
            <person name="Turkewitz A.P."/>
            <person name="Asai D.J."/>
            <person name="Wilkes D.E."/>
            <person name="Wang Y."/>
            <person name="Cai H."/>
            <person name="Collins K."/>
            <person name="Stewart B.A."/>
            <person name="Lee S.R."/>
            <person name="Wilamowska K."/>
            <person name="Weinberg Z."/>
            <person name="Ruzzo W.L."/>
            <person name="Wloga D."/>
            <person name="Gaertig J."/>
            <person name="Frankel J."/>
            <person name="Tsao C.-C."/>
            <person name="Gorovsky M.A."/>
            <person name="Keeling P.J."/>
            <person name="Waller R.F."/>
            <person name="Patron N.J."/>
            <person name="Cherry J.M."/>
            <person name="Stover N.A."/>
            <person name="Krieger C.J."/>
            <person name="del Toro C."/>
            <person name="Ryder H.F."/>
            <person name="Williamson S.C."/>
            <person name="Barbeau R.A."/>
            <person name="Hamilton E.P."/>
            <person name="Orias E."/>
        </authorList>
    </citation>
    <scope>NUCLEOTIDE SEQUENCE [LARGE SCALE GENOMIC DNA]</scope>
    <source>
        <strain evidence="3">SB210</strain>
    </source>
</reference>
<keyword evidence="3" id="KW-1185">Reference proteome</keyword>
<dbReference type="SUPFAM" id="SSF55874">
    <property type="entry name" value="ATPase domain of HSP90 chaperone/DNA topoisomerase II/histidine kinase"/>
    <property type="match status" value="1"/>
</dbReference>
<sequence>MSTFLSVVIIWQFLDYKYVWILFYLFCAQSSLDYLFQFTHRRQYYKKQKEKEWREIIQQIIPLKIIVSEFDYRTMRLNLFDCSTAAQSYIKQQEEDEDKYNKFLERVVLNIDTSKIKFKQFQEQENLKKYLTHRFIMVDDFIKKNEKKIMKNASNRIKVASQDIRKQFTFKQQETFQEKKLNTKIKSKLEVKRLTQLDQEAMELAQLDEMEGYYFFGETDQDIDPNKKKKIKIKVAYYSVQNTKPLLVISIEDESLREDIEFYKEEKQKSDQFIANMLENYRTTLINNLNYFNQGWLVVKANFEEIFRNSLILVNKCYAVYDYFLFLKIRRQFNGISHRQTMGLFKVEDFNFVDTLKYLIDIFHNIDIVCELDNDTSICNDQKRIKQVLISLITNCLKITISAISINIYESYLDDIQVIFVRFAFYKEEDNNLEGILDHLDGTDSPYVNQIEQIVLQEIIRCIGPFELKAQVSPSGFCEIEFAIYGDLARFKRIFQIQDFDEDMISKQQNLELKAKQTFKAEHFQRKNKRQNKTFYDLKNFNQMESIVGIPRGSKLISKEVKNQLQAFLTLKDQKCNSEDDSQDQEEGEEKQQSSSTSSIQDEGTTKIDNKQEQGSSEKAIQKLCTVTQNEEEEDDDEKVDNVENLDQQQYNHQATKSKNLEQQDSQSVKAIDYENESIKSSNQKKRQINNHFIDEFKKSKEITLARLNTQTQSQNGYITLSNDTSSFGSKKQLQNNSTLKHSKDAMPFIPKKFTSSFTTLRQSTVEEVDISDKRHHSRQHSRNKSQKNNYLQDSQRSISQLNGSYNLYTETLRGDRSNKGNYLESSQNSIYDCHIKSRDDKQGFNSSNKFDHSSRTIQIENDDEEKDLNACNLTFQIDKSDFEINDFIPRLR</sequence>
<evidence type="ECO:0000313" key="2">
    <source>
        <dbReference type="EMBL" id="EAR98592.2"/>
    </source>
</evidence>
<dbReference type="EMBL" id="GG662650">
    <property type="protein sequence ID" value="EAR98592.2"/>
    <property type="molecule type" value="Genomic_DNA"/>
</dbReference>
<feature type="compositionally biased region" description="Acidic residues" evidence="1">
    <location>
        <begin position="579"/>
        <end position="589"/>
    </location>
</feature>
<feature type="compositionally biased region" description="Basic residues" evidence="1">
    <location>
        <begin position="774"/>
        <end position="786"/>
    </location>
</feature>
<dbReference type="GeneID" id="7837596"/>
<dbReference type="InParanoid" id="Q23PU3"/>
<evidence type="ECO:0000313" key="3">
    <source>
        <dbReference type="Proteomes" id="UP000009168"/>
    </source>
</evidence>
<feature type="region of interest" description="Disordered" evidence="1">
    <location>
        <begin position="767"/>
        <end position="796"/>
    </location>
</feature>
<proteinExistence type="predicted"/>
<dbReference type="HOGENOM" id="CLU_345326_0_0_1"/>
<feature type="compositionally biased region" description="Polar residues" evidence="1">
    <location>
        <begin position="724"/>
        <end position="740"/>
    </location>
</feature>
<dbReference type="AlphaFoldDB" id="Q23PU3"/>
<dbReference type="RefSeq" id="XP_001018837.2">
    <property type="nucleotide sequence ID" value="XM_001018837.2"/>
</dbReference>
<protein>
    <submittedName>
        <fullName evidence="2">Uncharacterized protein</fullName>
    </submittedName>
</protein>
<gene>
    <name evidence="2" type="ORF">TTHERM_00463400</name>
</gene>
<dbReference type="InterPro" id="IPR036890">
    <property type="entry name" value="HATPase_C_sf"/>
</dbReference>
<feature type="compositionally biased region" description="Polar residues" evidence="1">
    <location>
        <begin position="787"/>
        <end position="796"/>
    </location>
</feature>
<feature type="region of interest" description="Disordered" evidence="1">
    <location>
        <begin position="575"/>
        <end position="619"/>
    </location>
</feature>